<dbReference type="AlphaFoldDB" id="A0A6P5QL18"/>
<dbReference type="KEGG" id="mcal:110306598"/>
<accession>A0A6P5QL18</accession>
<evidence type="ECO:0000313" key="3">
    <source>
        <dbReference type="RefSeq" id="XP_021034320.1"/>
    </source>
</evidence>
<protein>
    <submittedName>
        <fullName evidence="3">Proline-rich proteoglycan 2-like</fullName>
    </submittedName>
</protein>
<proteinExistence type="predicted"/>
<dbReference type="GeneID" id="110306598"/>
<evidence type="ECO:0000256" key="1">
    <source>
        <dbReference type="SAM" id="MobiDB-lite"/>
    </source>
</evidence>
<evidence type="ECO:0000313" key="2">
    <source>
        <dbReference type="Proteomes" id="UP000515126"/>
    </source>
</evidence>
<name>A0A6P5QL18_MUSCR</name>
<gene>
    <name evidence="3" type="primary">LOC110306598</name>
</gene>
<reference evidence="3" key="1">
    <citation type="submission" date="2025-08" db="UniProtKB">
        <authorList>
            <consortium name="RefSeq"/>
        </authorList>
    </citation>
    <scope>IDENTIFICATION</scope>
</reference>
<dbReference type="RefSeq" id="XP_021034320.1">
    <property type="nucleotide sequence ID" value="XM_021178661.1"/>
</dbReference>
<keyword evidence="2" id="KW-1185">Reference proteome</keyword>
<sequence length="240" mass="26125">MGSIGRRWLGQVCRALAQRPPHRRFCPGPPAPVWPGGTQVPCWRPCRRERRAGAAPPASYLCSRQARGSPARTLPGPARPSARPAERWAGPPPRTCPARPARWRQPRPSPRAERRTAASRGGSPDVCGDTLRPATPRPRDAPPRDAPPPGNQVRAGQPQQVSRTPQRRPRGYALPLPFRPPVPAHRIGQPRTGDHLCPPPSLGLRISATLCTQTPFSLALAIPGLRDRAYGYPASRPKAE</sequence>
<dbReference type="Proteomes" id="UP000515126">
    <property type="component" value="Chromosome 12"/>
</dbReference>
<feature type="region of interest" description="Disordered" evidence="1">
    <location>
        <begin position="52"/>
        <end position="183"/>
    </location>
</feature>
<organism evidence="2 3">
    <name type="scientific">Mus caroli</name>
    <name type="common">Ryukyu mouse</name>
    <name type="synonym">Ricefield mouse</name>
    <dbReference type="NCBI Taxonomy" id="10089"/>
    <lineage>
        <taxon>Eukaryota</taxon>
        <taxon>Metazoa</taxon>
        <taxon>Chordata</taxon>
        <taxon>Craniata</taxon>
        <taxon>Vertebrata</taxon>
        <taxon>Euteleostomi</taxon>
        <taxon>Mammalia</taxon>
        <taxon>Eutheria</taxon>
        <taxon>Euarchontoglires</taxon>
        <taxon>Glires</taxon>
        <taxon>Rodentia</taxon>
        <taxon>Myomorpha</taxon>
        <taxon>Muroidea</taxon>
        <taxon>Muridae</taxon>
        <taxon>Murinae</taxon>
        <taxon>Mus</taxon>
        <taxon>Mus</taxon>
    </lineage>
</organism>